<evidence type="ECO:0000313" key="19">
    <source>
        <dbReference type="Proteomes" id="UP000220629"/>
    </source>
</evidence>
<dbReference type="InterPro" id="IPR036890">
    <property type="entry name" value="HATPase_C_sf"/>
</dbReference>
<proteinExistence type="predicted"/>
<dbReference type="Proteomes" id="UP000220629">
    <property type="component" value="Unassembled WGS sequence"/>
</dbReference>
<evidence type="ECO:0000256" key="10">
    <source>
        <dbReference type="ARBA" id="ARBA00022777"/>
    </source>
</evidence>
<dbReference type="Pfam" id="PF00672">
    <property type="entry name" value="HAMP"/>
    <property type="match status" value="1"/>
</dbReference>
<evidence type="ECO:0000256" key="6">
    <source>
        <dbReference type="ARBA" id="ARBA00022553"/>
    </source>
</evidence>
<dbReference type="SUPFAM" id="SSF55874">
    <property type="entry name" value="ATPase domain of HSP90 chaperone/DNA topoisomerase II/histidine kinase"/>
    <property type="match status" value="1"/>
</dbReference>
<dbReference type="SUPFAM" id="SSF47384">
    <property type="entry name" value="Homodimeric domain of signal transducing histidine kinase"/>
    <property type="match status" value="1"/>
</dbReference>
<dbReference type="AlphaFoldDB" id="A0A2A7SHP6"/>
<feature type="domain" description="HAMP" evidence="17">
    <location>
        <begin position="160"/>
        <end position="212"/>
    </location>
</feature>
<dbReference type="SUPFAM" id="SSF158472">
    <property type="entry name" value="HAMP domain-like"/>
    <property type="match status" value="1"/>
</dbReference>
<evidence type="ECO:0000256" key="13">
    <source>
        <dbReference type="ARBA" id="ARBA00023012"/>
    </source>
</evidence>
<evidence type="ECO:0000256" key="2">
    <source>
        <dbReference type="ARBA" id="ARBA00004429"/>
    </source>
</evidence>
<evidence type="ECO:0000256" key="7">
    <source>
        <dbReference type="ARBA" id="ARBA00022679"/>
    </source>
</evidence>
<dbReference type="SMART" id="SM00387">
    <property type="entry name" value="HATPase_c"/>
    <property type="match status" value="1"/>
</dbReference>
<dbReference type="GO" id="GO:0005886">
    <property type="term" value="C:plasma membrane"/>
    <property type="evidence" value="ECO:0007669"/>
    <property type="project" value="UniProtKB-SubCell"/>
</dbReference>
<dbReference type="GO" id="GO:0000155">
    <property type="term" value="F:phosphorelay sensor kinase activity"/>
    <property type="evidence" value="ECO:0007669"/>
    <property type="project" value="InterPro"/>
</dbReference>
<evidence type="ECO:0000256" key="8">
    <source>
        <dbReference type="ARBA" id="ARBA00022692"/>
    </source>
</evidence>
<keyword evidence="12 15" id="KW-1133">Transmembrane helix</keyword>
<dbReference type="CDD" id="cd00082">
    <property type="entry name" value="HisKA"/>
    <property type="match status" value="1"/>
</dbReference>
<dbReference type="EMBL" id="PDDY01000001">
    <property type="protein sequence ID" value="PEH43187.1"/>
    <property type="molecule type" value="Genomic_DNA"/>
</dbReference>
<comment type="subcellular location">
    <subcellularLocation>
        <location evidence="2">Cell inner membrane</location>
        <topology evidence="2">Multi-pass membrane protein</topology>
    </subcellularLocation>
</comment>
<keyword evidence="13" id="KW-0902">Two-component regulatory system</keyword>
<comment type="catalytic activity">
    <reaction evidence="1">
        <text>ATP + protein L-histidine = ADP + protein N-phospho-L-histidine.</text>
        <dbReference type="EC" id="2.7.13.3"/>
    </reaction>
</comment>
<keyword evidence="14 15" id="KW-0472">Membrane</keyword>
<keyword evidence="8 15" id="KW-0812">Transmembrane</keyword>
<evidence type="ECO:0000256" key="14">
    <source>
        <dbReference type="ARBA" id="ARBA00023136"/>
    </source>
</evidence>
<feature type="transmembrane region" description="Helical" evidence="15">
    <location>
        <begin position="12"/>
        <end position="31"/>
    </location>
</feature>
<dbReference type="InterPro" id="IPR005467">
    <property type="entry name" value="His_kinase_dom"/>
</dbReference>
<sequence length="415" mass="45166">MKRTFDTLFARLALMAIGLVLVVHAIGLVLLDRERLRLEVEQTRRVIALSTQAQASGSALGLAVSAMLGTSFVDTRDAVAFGCPKPCTDTYGPFERHLREAMPPGTHVVADGHTRTLWARYPGAKYWITLPSTMPSVTRFIGASSLTMLVGIGLAIFGAWRIQRPLRRLAQAARDFRPGNRQPAVPIGGPREVKEVIANFNEMVSELSQGEQERAVMLAGLAHDLRAPITRMQVRADLLPDAATRAGFLRDSEALSRIVTQFLDFAREGSEPSSAASVDLHCRQHYGGELDDGLVSIDLRAGEGFQLPLVDLDRILTNLIENAMTYGEPPVEISTEAAAQGYRLIVRDHGPGIPEAELERALRPFVRLDAARGGDAHCGLGLAIVKRLVRQHRGSFVASNADDGGFVVTMTFPFA</sequence>
<dbReference type="Gene3D" id="3.30.565.10">
    <property type="entry name" value="Histidine kinase-like ATPase, C-terminal domain"/>
    <property type="match status" value="1"/>
</dbReference>
<dbReference type="CDD" id="cd06225">
    <property type="entry name" value="HAMP"/>
    <property type="match status" value="1"/>
</dbReference>
<evidence type="ECO:0000313" key="18">
    <source>
        <dbReference type="EMBL" id="PEH43187.1"/>
    </source>
</evidence>
<reference evidence="19" key="1">
    <citation type="submission" date="2017-09" db="EMBL/GenBank/DDBJ databases">
        <title>FDA dAtabase for Regulatory Grade micrObial Sequences (FDA-ARGOS): Supporting development and validation of Infectious Disease Dx tests.</title>
        <authorList>
            <person name="Minogue T."/>
            <person name="Wolcott M."/>
            <person name="Wasieloski L."/>
            <person name="Aguilar W."/>
            <person name="Moore D."/>
            <person name="Tallon L."/>
            <person name="Sadzewicz L."/>
            <person name="Ott S."/>
            <person name="Zhao X."/>
            <person name="Nagaraj S."/>
            <person name="Vavikolanu K."/>
            <person name="Aluvathingal J."/>
            <person name="Nadendla S."/>
            <person name="Sichtig H."/>
        </authorList>
    </citation>
    <scope>NUCLEOTIDE SEQUENCE [LARGE SCALE GENOMIC DNA]</scope>
    <source>
        <strain evidence="19">FDAARGOS_390</strain>
    </source>
</reference>
<dbReference type="InterPro" id="IPR003661">
    <property type="entry name" value="HisK_dim/P_dom"/>
</dbReference>
<evidence type="ECO:0000256" key="4">
    <source>
        <dbReference type="ARBA" id="ARBA00022475"/>
    </source>
</evidence>
<organism evidence="18 19">
    <name type="scientific">Burkholderia gladioli</name>
    <name type="common">Pseudomonas marginata</name>
    <name type="synonym">Phytomonas marginata</name>
    <dbReference type="NCBI Taxonomy" id="28095"/>
    <lineage>
        <taxon>Bacteria</taxon>
        <taxon>Pseudomonadati</taxon>
        <taxon>Pseudomonadota</taxon>
        <taxon>Betaproteobacteria</taxon>
        <taxon>Burkholderiales</taxon>
        <taxon>Burkholderiaceae</taxon>
        <taxon>Burkholderia</taxon>
    </lineage>
</organism>
<evidence type="ECO:0000259" key="17">
    <source>
        <dbReference type="PROSITE" id="PS50885"/>
    </source>
</evidence>
<keyword evidence="5" id="KW-0997">Cell inner membrane</keyword>
<keyword evidence="9" id="KW-0547">Nucleotide-binding</keyword>
<dbReference type="Pfam" id="PF02518">
    <property type="entry name" value="HATPase_c"/>
    <property type="match status" value="1"/>
</dbReference>
<dbReference type="SMART" id="SM00388">
    <property type="entry name" value="HisKA"/>
    <property type="match status" value="1"/>
</dbReference>
<dbReference type="GO" id="GO:0005524">
    <property type="term" value="F:ATP binding"/>
    <property type="evidence" value="ECO:0007669"/>
    <property type="project" value="UniProtKB-KW"/>
</dbReference>
<evidence type="ECO:0000256" key="12">
    <source>
        <dbReference type="ARBA" id="ARBA00022989"/>
    </source>
</evidence>
<evidence type="ECO:0000259" key="16">
    <source>
        <dbReference type="PROSITE" id="PS50109"/>
    </source>
</evidence>
<dbReference type="InterPro" id="IPR050980">
    <property type="entry name" value="2C_sensor_his_kinase"/>
</dbReference>
<dbReference type="RefSeq" id="WP_096751561.1">
    <property type="nucleotide sequence ID" value="NZ_CADEPO010000003.1"/>
</dbReference>
<keyword evidence="6" id="KW-0597">Phosphoprotein</keyword>
<dbReference type="SMART" id="SM00304">
    <property type="entry name" value="HAMP"/>
    <property type="match status" value="1"/>
</dbReference>
<name>A0A2A7SHP6_BURGA</name>
<dbReference type="PROSITE" id="PS50109">
    <property type="entry name" value="HIS_KIN"/>
    <property type="match status" value="1"/>
</dbReference>
<dbReference type="InterPro" id="IPR036097">
    <property type="entry name" value="HisK_dim/P_sf"/>
</dbReference>
<dbReference type="InterPro" id="IPR003594">
    <property type="entry name" value="HATPase_dom"/>
</dbReference>
<keyword evidence="7" id="KW-0808">Transferase</keyword>
<dbReference type="PANTHER" id="PTHR44936:SF5">
    <property type="entry name" value="SENSOR HISTIDINE KINASE ENVZ"/>
    <property type="match status" value="1"/>
</dbReference>
<keyword evidence="10 18" id="KW-0418">Kinase</keyword>
<evidence type="ECO:0000256" key="1">
    <source>
        <dbReference type="ARBA" id="ARBA00000085"/>
    </source>
</evidence>
<feature type="domain" description="Histidine kinase" evidence="16">
    <location>
        <begin position="220"/>
        <end position="415"/>
    </location>
</feature>
<protein>
    <recommendedName>
        <fullName evidence="3">histidine kinase</fullName>
        <ecNumber evidence="3">2.7.13.3</ecNumber>
    </recommendedName>
</protein>
<gene>
    <name evidence="18" type="ORF">CRM94_14100</name>
</gene>
<evidence type="ECO:0000256" key="3">
    <source>
        <dbReference type="ARBA" id="ARBA00012438"/>
    </source>
</evidence>
<accession>A0A2A7SHP6</accession>
<comment type="caution">
    <text evidence="18">The sequence shown here is derived from an EMBL/GenBank/DDBJ whole genome shotgun (WGS) entry which is preliminary data.</text>
</comment>
<dbReference type="InterPro" id="IPR003660">
    <property type="entry name" value="HAMP_dom"/>
</dbReference>
<feature type="transmembrane region" description="Helical" evidence="15">
    <location>
        <begin position="140"/>
        <end position="160"/>
    </location>
</feature>
<dbReference type="EC" id="2.7.13.3" evidence="3"/>
<evidence type="ECO:0000256" key="5">
    <source>
        <dbReference type="ARBA" id="ARBA00022519"/>
    </source>
</evidence>
<dbReference type="PANTHER" id="PTHR44936">
    <property type="entry name" value="SENSOR PROTEIN CREC"/>
    <property type="match status" value="1"/>
</dbReference>
<dbReference type="Gene3D" id="1.10.287.130">
    <property type="match status" value="1"/>
</dbReference>
<keyword evidence="11" id="KW-0067">ATP-binding</keyword>
<dbReference type="PRINTS" id="PR00344">
    <property type="entry name" value="BCTRLSENSOR"/>
</dbReference>
<evidence type="ECO:0000256" key="15">
    <source>
        <dbReference type="SAM" id="Phobius"/>
    </source>
</evidence>
<evidence type="ECO:0000256" key="11">
    <source>
        <dbReference type="ARBA" id="ARBA00022840"/>
    </source>
</evidence>
<dbReference type="PROSITE" id="PS50885">
    <property type="entry name" value="HAMP"/>
    <property type="match status" value="1"/>
</dbReference>
<dbReference type="InterPro" id="IPR004358">
    <property type="entry name" value="Sig_transdc_His_kin-like_C"/>
</dbReference>
<keyword evidence="4" id="KW-1003">Cell membrane</keyword>
<evidence type="ECO:0000256" key="9">
    <source>
        <dbReference type="ARBA" id="ARBA00022741"/>
    </source>
</evidence>